<comment type="similarity">
    <text evidence="1 4">Belongs to the short-chain dehydrogenases/reductases (SDR) family.</text>
</comment>
<dbReference type="EMBL" id="QRDY01000007">
    <property type="protein sequence ID" value="RED59164.1"/>
    <property type="molecule type" value="Genomic_DNA"/>
</dbReference>
<evidence type="ECO:0000256" key="3">
    <source>
        <dbReference type="ARBA" id="ARBA00023002"/>
    </source>
</evidence>
<dbReference type="InterPro" id="IPR045313">
    <property type="entry name" value="CBR1-like"/>
</dbReference>
<gene>
    <name evidence="5" type="ORF">DFP95_1072</name>
</gene>
<organism evidence="5 6">
    <name type="scientific">Cohnella lupini</name>
    <dbReference type="NCBI Taxonomy" id="1294267"/>
    <lineage>
        <taxon>Bacteria</taxon>
        <taxon>Bacillati</taxon>
        <taxon>Bacillota</taxon>
        <taxon>Bacilli</taxon>
        <taxon>Bacillales</taxon>
        <taxon>Paenibacillaceae</taxon>
        <taxon>Cohnella</taxon>
    </lineage>
</organism>
<dbReference type="GO" id="GO:0016616">
    <property type="term" value="F:oxidoreductase activity, acting on the CH-OH group of donors, NAD or NADP as acceptor"/>
    <property type="evidence" value="ECO:0007669"/>
    <property type="project" value="InterPro"/>
</dbReference>
<dbReference type="RefSeq" id="WP_245987646.1">
    <property type="nucleotide sequence ID" value="NZ_QRDY01000007.1"/>
</dbReference>
<evidence type="ECO:0000313" key="6">
    <source>
        <dbReference type="Proteomes" id="UP000256869"/>
    </source>
</evidence>
<dbReference type="SUPFAM" id="SSF51735">
    <property type="entry name" value="NAD(P)-binding Rossmann-fold domains"/>
    <property type="match status" value="1"/>
</dbReference>
<dbReference type="PANTHER" id="PTHR43963">
    <property type="entry name" value="CARBONYL REDUCTASE 1-RELATED"/>
    <property type="match status" value="1"/>
</dbReference>
<keyword evidence="3" id="KW-0560">Oxidoreductase</keyword>
<reference evidence="5 6" key="1">
    <citation type="submission" date="2018-07" db="EMBL/GenBank/DDBJ databases">
        <title>Genomic Encyclopedia of Type Strains, Phase III (KMG-III): the genomes of soil and plant-associated and newly described type strains.</title>
        <authorList>
            <person name="Whitman W."/>
        </authorList>
    </citation>
    <scope>NUCLEOTIDE SEQUENCE [LARGE SCALE GENOMIC DNA]</scope>
    <source>
        <strain evidence="5 6">CECT 8236</strain>
    </source>
</reference>
<evidence type="ECO:0000256" key="2">
    <source>
        <dbReference type="ARBA" id="ARBA00022857"/>
    </source>
</evidence>
<comment type="caution">
    <text evidence="5">The sequence shown here is derived from an EMBL/GenBank/DDBJ whole genome shotgun (WGS) entry which is preliminary data.</text>
</comment>
<keyword evidence="6" id="KW-1185">Reference proteome</keyword>
<accession>A0A3D9IBK5</accession>
<dbReference type="InterPro" id="IPR002347">
    <property type="entry name" value="SDR_fam"/>
</dbReference>
<dbReference type="AlphaFoldDB" id="A0A3D9IBK5"/>
<dbReference type="PRINTS" id="PR00080">
    <property type="entry name" value="SDRFAMILY"/>
</dbReference>
<dbReference type="PRINTS" id="PR00081">
    <property type="entry name" value="GDHRDH"/>
</dbReference>
<keyword evidence="2" id="KW-0521">NADP</keyword>
<dbReference type="InterPro" id="IPR036291">
    <property type="entry name" value="NAD(P)-bd_dom_sf"/>
</dbReference>
<protein>
    <submittedName>
        <fullName evidence="5">NAD(P)-dependent dehydrogenase (Short-subunit alcohol dehydrogenase family)</fullName>
    </submittedName>
</protein>
<name>A0A3D9IBK5_9BACL</name>
<evidence type="ECO:0000256" key="4">
    <source>
        <dbReference type="RuleBase" id="RU000363"/>
    </source>
</evidence>
<dbReference type="CDD" id="cd05324">
    <property type="entry name" value="carb_red_PTCR-like_SDR_c"/>
    <property type="match status" value="1"/>
</dbReference>
<dbReference type="Gene3D" id="3.40.50.720">
    <property type="entry name" value="NAD(P)-binding Rossmann-like Domain"/>
    <property type="match status" value="1"/>
</dbReference>
<evidence type="ECO:0000313" key="5">
    <source>
        <dbReference type="EMBL" id="RED59164.1"/>
    </source>
</evidence>
<dbReference type="PANTHER" id="PTHR43963:SF6">
    <property type="entry name" value="CHAIN DEHYDROGENASE FAMILY PROTEIN, PUTATIVE (AFU_ORTHOLOGUE AFUA_3G15350)-RELATED"/>
    <property type="match status" value="1"/>
</dbReference>
<proteinExistence type="inferred from homology"/>
<sequence>MNNKMNQEVPRIALVTGANRGIGREIAYQLALKGLHVLIGSRDADKGRYTAEEMRLEGLSVELQVLDVDDTDSVRQTAEEIKQQYGRLDVLVNNAGILRDQGVSVLNVKESVMKETFETNYFGTLRMIQEIVPLMKENRYGRIVNLSSGLGAFEVLQGVLGLKGSTSAYRISKTMLNAMTCLVAQEVAELGIKVNAACPGRVRTDMGRETAPVSKTDEEGVPPTVTVFEGADTAVWLATLDNDGPNGGFFRDRKLANW</sequence>
<dbReference type="Proteomes" id="UP000256869">
    <property type="component" value="Unassembled WGS sequence"/>
</dbReference>
<dbReference type="Pfam" id="PF00106">
    <property type="entry name" value="adh_short"/>
    <property type="match status" value="1"/>
</dbReference>
<evidence type="ECO:0000256" key="1">
    <source>
        <dbReference type="ARBA" id="ARBA00006484"/>
    </source>
</evidence>